<dbReference type="STRING" id="1838286.Verru16b_01838"/>
<evidence type="ECO:0000256" key="1">
    <source>
        <dbReference type="ARBA" id="ARBA00005854"/>
    </source>
</evidence>
<dbReference type="KEGG" id="obg:Verru16b_01838"/>
<dbReference type="PROSITE" id="PS00670">
    <property type="entry name" value="D_2_HYDROXYACID_DH_2"/>
    <property type="match status" value="1"/>
</dbReference>
<keyword evidence="2 5" id="KW-0560">Oxidoreductase</keyword>
<dbReference type="OrthoDB" id="9805416at2"/>
<evidence type="ECO:0000256" key="3">
    <source>
        <dbReference type="ARBA" id="ARBA00023027"/>
    </source>
</evidence>
<dbReference type="PATRIC" id="fig|1838286.3.peg.1850"/>
<dbReference type="AlphaFoldDB" id="A0A1D8AV48"/>
<dbReference type="CDD" id="cd12167">
    <property type="entry name" value="2-Hacid_dh_8"/>
    <property type="match status" value="1"/>
</dbReference>
<evidence type="ECO:0000259" key="4">
    <source>
        <dbReference type="Pfam" id="PF02826"/>
    </source>
</evidence>
<dbReference type="Pfam" id="PF02826">
    <property type="entry name" value="2-Hacid_dh_C"/>
    <property type="match status" value="1"/>
</dbReference>
<keyword evidence="6" id="KW-1185">Reference proteome</keyword>
<name>A0A1D8AV48_9BACT</name>
<dbReference type="SUPFAM" id="SSF51735">
    <property type="entry name" value="NAD(P)-binding Rossmann-fold domains"/>
    <property type="match status" value="1"/>
</dbReference>
<sequence>MPHPLTPPLRPRPSAVLALRPELQPWLFPPSAQAQLEHMVALFGPISPAGASPPPVEALQQVEVLVGSWGIPVLDRGWLDAMPNLRVVLYAAGTVRGFVTDEFWRRGIQLSTAATANAGPTAIFAEAMILLALKHTWFYLREKITVWPQLADTASSGVHASTVGIIGLSRVGRHVIKALQRHELNILLYDPTVTAQEADHVGVTLCDLRTLFATSDVVSLHAPLLPQTTGMIGGKHLRVMKPHATFVNTARGALVNEAEMIAILQARPDLTAVLDVTETEPTPADSPLRRLPNVVLTPHLAGARHRELALLGRVVLEELSRYLAGQPLAWAVDQAAAARMA</sequence>
<protein>
    <submittedName>
        <fullName evidence="5">Glycerate dehydrogenase</fullName>
        <ecNumber evidence="5">1.1.1.29</ecNumber>
    </submittedName>
</protein>
<evidence type="ECO:0000256" key="2">
    <source>
        <dbReference type="ARBA" id="ARBA00023002"/>
    </source>
</evidence>
<evidence type="ECO:0000313" key="5">
    <source>
        <dbReference type="EMBL" id="AOS44770.1"/>
    </source>
</evidence>
<dbReference type="PANTHER" id="PTHR42789:SF1">
    <property type="entry name" value="D-ISOMER SPECIFIC 2-HYDROXYACID DEHYDROGENASE FAMILY PROTEIN (AFU_ORTHOLOGUE AFUA_6G10090)"/>
    <property type="match status" value="1"/>
</dbReference>
<dbReference type="Gene3D" id="3.40.50.720">
    <property type="entry name" value="NAD(P)-binding Rossmann-like Domain"/>
    <property type="match status" value="2"/>
</dbReference>
<keyword evidence="3" id="KW-0520">NAD</keyword>
<dbReference type="EMBL" id="CP016094">
    <property type="protein sequence ID" value="AOS44770.1"/>
    <property type="molecule type" value="Genomic_DNA"/>
</dbReference>
<proteinExistence type="inferred from homology"/>
<organism evidence="5 6">
    <name type="scientific">Lacunisphaera limnophila</name>
    <dbReference type="NCBI Taxonomy" id="1838286"/>
    <lineage>
        <taxon>Bacteria</taxon>
        <taxon>Pseudomonadati</taxon>
        <taxon>Verrucomicrobiota</taxon>
        <taxon>Opitutia</taxon>
        <taxon>Opitutales</taxon>
        <taxon>Opitutaceae</taxon>
        <taxon>Lacunisphaera</taxon>
    </lineage>
</organism>
<dbReference type="EC" id="1.1.1.29" evidence="5"/>
<evidence type="ECO:0000313" key="6">
    <source>
        <dbReference type="Proteomes" id="UP000095228"/>
    </source>
</evidence>
<dbReference type="InterPro" id="IPR036291">
    <property type="entry name" value="NAD(P)-bd_dom_sf"/>
</dbReference>
<accession>A0A1D8AV48</accession>
<dbReference type="Proteomes" id="UP000095228">
    <property type="component" value="Chromosome"/>
</dbReference>
<dbReference type="GO" id="GO:0008465">
    <property type="term" value="F:hydroxypyruvate reductase (NADH) activity"/>
    <property type="evidence" value="ECO:0007669"/>
    <property type="project" value="UniProtKB-EC"/>
</dbReference>
<gene>
    <name evidence="5" type="primary">hprA</name>
    <name evidence="5" type="ORF">Verru16b_01838</name>
</gene>
<feature type="domain" description="D-isomer specific 2-hydroxyacid dehydrogenase NAD-binding" evidence="4">
    <location>
        <begin position="146"/>
        <end position="301"/>
    </location>
</feature>
<dbReference type="InterPro" id="IPR029753">
    <property type="entry name" value="D-isomer_DH_CS"/>
</dbReference>
<dbReference type="RefSeq" id="WP_069961990.1">
    <property type="nucleotide sequence ID" value="NZ_CP016094.1"/>
</dbReference>
<comment type="similarity">
    <text evidence="1">Belongs to the D-isomer specific 2-hydroxyacid dehydrogenase family.</text>
</comment>
<reference evidence="5 6" key="1">
    <citation type="submission" date="2016-06" db="EMBL/GenBank/DDBJ databases">
        <title>Three novel species with peptidoglycan cell walls form the new genus Lacunisphaera gen. nov. in the family Opitutaceae of the verrucomicrobial subdivision 4.</title>
        <authorList>
            <person name="Rast P."/>
            <person name="Gloeckner I."/>
            <person name="Jogler M."/>
            <person name="Boedeker C."/>
            <person name="Jeske O."/>
            <person name="Wiegand S."/>
            <person name="Reinhardt R."/>
            <person name="Schumann P."/>
            <person name="Rohde M."/>
            <person name="Spring S."/>
            <person name="Gloeckner F.O."/>
            <person name="Jogler C."/>
        </authorList>
    </citation>
    <scope>NUCLEOTIDE SEQUENCE [LARGE SCALE GENOMIC DNA]</scope>
    <source>
        <strain evidence="5 6">IG16b</strain>
    </source>
</reference>
<dbReference type="GO" id="GO:0051287">
    <property type="term" value="F:NAD binding"/>
    <property type="evidence" value="ECO:0007669"/>
    <property type="project" value="InterPro"/>
</dbReference>
<dbReference type="InterPro" id="IPR006140">
    <property type="entry name" value="D-isomer_DH_NAD-bd"/>
</dbReference>
<dbReference type="InterPro" id="IPR050857">
    <property type="entry name" value="D-2-hydroxyacid_DH"/>
</dbReference>
<dbReference type="PANTHER" id="PTHR42789">
    <property type="entry name" value="D-ISOMER SPECIFIC 2-HYDROXYACID DEHYDROGENASE FAMILY PROTEIN (AFU_ORTHOLOGUE AFUA_6G10090)"/>
    <property type="match status" value="1"/>
</dbReference>